<gene>
    <name evidence="2" type="ORF">E3T28_00110</name>
</gene>
<keyword evidence="3" id="KW-1185">Reference proteome</keyword>
<dbReference type="Proteomes" id="UP000297853">
    <property type="component" value="Unassembled WGS sequence"/>
</dbReference>
<keyword evidence="1" id="KW-0812">Transmembrane</keyword>
<feature type="transmembrane region" description="Helical" evidence="1">
    <location>
        <begin position="21"/>
        <end position="42"/>
    </location>
</feature>
<proteinExistence type="predicted"/>
<evidence type="ECO:0008006" key="4">
    <source>
        <dbReference type="Google" id="ProtNLM"/>
    </source>
</evidence>
<evidence type="ECO:0000313" key="2">
    <source>
        <dbReference type="EMBL" id="TFD06342.1"/>
    </source>
</evidence>
<name>A0ABY2JLL5_9MICO</name>
<accession>A0ABY2JLL5</accession>
<evidence type="ECO:0000256" key="1">
    <source>
        <dbReference type="SAM" id="Phobius"/>
    </source>
</evidence>
<sequence length="210" mass="21326">MSTIKHPVGPQSSKVYWRRRLVVGLGLLIVLALLIMVISSLVRPAAGEPGSTPTPAAEAASTGAKASVSDPAAAAAACDPSSVQVEATTDAVSYEPGAEPMLSLSVTNIGDVPCVLNAGTATQVFTVSSGADVYWTSTDCQQEAGDADVTLQPGEPVSSGEAIVWDRSRSSPETCGEATRDAAPAGGAAYNLSVTVDGIESATPKQFFLS</sequence>
<dbReference type="EMBL" id="SOGQ01000002">
    <property type="protein sequence ID" value="TFD06342.1"/>
    <property type="molecule type" value="Genomic_DNA"/>
</dbReference>
<protein>
    <recommendedName>
        <fullName evidence="4">DUF4232 domain-containing protein</fullName>
    </recommendedName>
</protein>
<reference evidence="2 3" key="1">
    <citation type="submission" date="2019-03" db="EMBL/GenBank/DDBJ databases">
        <title>Genomics of glacier-inhabiting Cryobacterium strains.</title>
        <authorList>
            <person name="Liu Q."/>
            <person name="Xin Y.-H."/>
        </authorList>
    </citation>
    <scope>NUCLEOTIDE SEQUENCE [LARGE SCALE GENOMIC DNA]</scope>
    <source>
        <strain evidence="2 3">TMT1-23-1</strain>
    </source>
</reference>
<keyword evidence="1" id="KW-0472">Membrane</keyword>
<comment type="caution">
    <text evidence="2">The sequence shown here is derived from an EMBL/GenBank/DDBJ whole genome shotgun (WGS) entry which is preliminary data.</text>
</comment>
<evidence type="ECO:0000313" key="3">
    <source>
        <dbReference type="Proteomes" id="UP000297853"/>
    </source>
</evidence>
<keyword evidence="1" id="KW-1133">Transmembrane helix</keyword>
<dbReference type="RefSeq" id="WP_134426724.1">
    <property type="nucleotide sequence ID" value="NZ_SOGQ01000002.1"/>
</dbReference>
<organism evidence="2 3">
    <name type="scientific">Cryobacterium sinapicolor</name>
    <dbReference type="NCBI Taxonomy" id="1259236"/>
    <lineage>
        <taxon>Bacteria</taxon>
        <taxon>Bacillati</taxon>
        <taxon>Actinomycetota</taxon>
        <taxon>Actinomycetes</taxon>
        <taxon>Micrococcales</taxon>
        <taxon>Microbacteriaceae</taxon>
        <taxon>Cryobacterium</taxon>
    </lineage>
</organism>